<evidence type="ECO:0000259" key="4">
    <source>
        <dbReference type="SMART" id="SM00739"/>
    </source>
</evidence>
<dbReference type="Gene3D" id="2.30.30.30">
    <property type="match status" value="1"/>
</dbReference>
<dbReference type="InterPro" id="IPR008991">
    <property type="entry name" value="Translation_prot_SH3-like_sf"/>
</dbReference>
<dbReference type="InterPro" id="IPR041988">
    <property type="entry name" value="Ribosomal_uL24_KOW"/>
</dbReference>
<dbReference type="GO" id="GO:0003735">
    <property type="term" value="F:structural constituent of ribosome"/>
    <property type="evidence" value="ECO:0007669"/>
    <property type="project" value="InterPro"/>
</dbReference>
<evidence type="ECO:0000313" key="5">
    <source>
        <dbReference type="EMBL" id="WOL17176.1"/>
    </source>
</evidence>
<dbReference type="Proteomes" id="UP001327560">
    <property type="component" value="Chromosome 8"/>
</dbReference>
<dbReference type="SMART" id="SM00739">
    <property type="entry name" value="KOW"/>
    <property type="match status" value="1"/>
</dbReference>
<organism evidence="5 6">
    <name type="scientific">Canna indica</name>
    <name type="common">Indian-shot</name>
    <dbReference type="NCBI Taxonomy" id="4628"/>
    <lineage>
        <taxon>Eukaryota</taxon>
        <taxon>Viridiplantae</taxon>
        <taxon>Streptophyta</taxon>
        <taxon>Embryophyta</taxon>
        <taxon>Tracheophyta</taxon>
        <taxon>Spermatophyta</taxon>
        <taxon>Magnoliopsida</taxon>
        <taxon>Liliopsida</taxon>
        <taxon>Zingiberales</taxon>
        <taxon>Cannaceae</taxon>
        <taxon>Canna</taxon>
    </lineage>
</organism>
<dbReference type="SUPFAM" id="SSF50104">
    <property type="entry name" value="Translation proteins SH3-like domain"/>
    <property type="match status" value="1"/>
</dbReference>
<proteinExistence type="inferred from homology"/>
<dbReference type="AlphaFoldDB" id="A0AAQ3QPY9"/>
<protein>
    <recommendedName>
        <fullName evidence="4">KOW domain-containing protein</fullName>
    </recommendedName>
</protein>
<dbReference type="InterPro" id="IPR005824">
    <property type="entry name" value="KOW"/>
</dbReference>
<evidence type="ECO:0000256" key="2">
    <source>
        <dbReference type="ARBA" id="ARBA00022980"/>
    </source>
</evidence>
<comment type="similarity">
    <text evidence="1">Belongs to the universal ribosomal protein uL24 family.</text>
</comment>
<evidence type="ECO:0000256" key="3">
    <source>
        <dbReference type="ARBA" id="ARBA00023274"/>
    </source>
</evidence>
<keyword evidence="2" id="KW-0689">Ribosomal protein</keyword>
<dbReference type="GO" id="GO:1990904">
    <property type="term" value="C:ribonucleoprotein complex"/>
    <property type="evidence" value="ECO:0007669"/>
    <property type="project" value="UniProtKB-KW"/>
</dbReference>
<reference evidence="5 6" key="1">
    <citation type="submission" date="2023-10" db="EMBL/GenBank/DDBJ databases">
        <title>Chromosome-scale genome assembly provides insights into flower coloration mechanisms of Canna indica.</title>
        <authorList>
            <person name="Li C."/>
        </authorList>
    </citation>
    <scope>NUCLEOTIDE SEQUENCE [LARGE SCALE GENOMIC DNA]</scope>
    <source>
        <tissue evidence="5">Flower</tissue>
    </source>
</reference>
<evidence type="ECO:0000313" key="6">
    <source>
        <dbReference type="Proteomes" id="UP001327560"/>
    </source>
</evidence>
<evidence type="ECO:0000256" key="1">
    <source>
        <dbReference type="ARBA" id="ARBA00010618"/>
    </source>
</evidence>
<gene>
    <name evidence="5" type="ORF">Cni_G25965</name>
</gene>
<dbReference type="EMBL" id="CP136897">
    <property type="protein sequence ID" value="WOL17176.1"/>
    <property type="molecule type" value="Genomic_DNA"/>
</dbReference>
<dbReference type="GO" id="GO:0005840">
    <property type="term" value="C:ribosome"/>
    <property type="evidence" value="ECO:0007669"/>
    <property type="project" value="UniProtKB-KW"/>
</dbReference>
<dbReference type="GO" id="GO:0006412">
    <property type="term" value="P:translation"/>
    <property type="evidence" value="ECO:0007669"/>
    <property type="project" value="InterPro"/>
</dbReference>
<keyword evidence="6" id="KW-1185">Reference proteome</keyword>
<keyword evidence="3" id="KW-0687">Ribonucleoprotein</keyword>
<feature type="domain" description="KOW" evidence="4">
    <location>
        <begin position="62"/>
        <end position="89"/>
    </location>
</feature>
<dbReference type="CDD" id="cd06089">
    <property type="entry name" value="KOW_RPL26"/>
    <property type="match status" value="1"/>
</dbReference>
<dbReference type="Pfam" id="PF00467">
    <property type="entry name" value="KOW"/>
    <property type="match status" value="1"/>
</dbReference>
<name>A0AAQ3QPY9_9LILI</name>
<dbReference type="InterPro" id="IPR014722">
    <property type="entry name" value="Rib_uL2_dom2"/>
</dbReference>
<dbReference type="InterPro" id="IPR003256">
    <property type="entry name" value="Ribosomal_uL24"/>
</dbReference>
<sequence length="118" mass="13686">MGLWRLRWRDTATVYGGWEGKAADGHDPYISNLLNPRPTTNSSGEREGMGWKAAEKIIQHWKILRGDNVMIIRGKDKGEINTIKRVIRSQNRVIVEEKNMVYSLYYAVNEFAQLVHRN</sequence>
<dbReference type="PANTHER" id="PTHR12903">
    <property type="entry name" value="MITOCHONDRIAL RIBOSOMAL PROTEIN L24"/>
    <property type="match status" value="1"/>
</dbReference>
<dbReference type="GO" id="GO:0003723">
    <property type="term" value="F:RNA binding"/>
    <property type="evidence" value="ECO:0007669"/>
    <property type="project" value="InterPro"/>
</dbReference>
<accession>A0AAQ3QPY9</accession>